<dbReference type="PANTHER" id="PTHR46193">
    <property type="entry name" value="6-PHOSPHOGLUCONATE PHOSPHATASE"/>
    <property type="match status" value="1"/>
</dbReference>
<dbReference type="OrthoDB" id="31229at2157"/>
<evidence type="ECO:0000256" key="5">
    <source>
        <dbReference type="ARBA" id="ARBA00023277"/>
    </source>
</evidence>
<dbReference type="SUPFAM" id="SSF56784">
    <property type="entry name" value="HAD-like"/>
    <property type="match status" value="1"/>
</dbReference>
<reference evidence="6 7" key="1">
    <citation type="submission" date="2014-03" db="EMBL/GenBank/DDBJ databases">
        <title>Draft genome sequence of the novel thermoacidophilic archaea Acidianus copahuensis ALE1 strain, isolated from Copahue volcanic area in Neuquen Argentina.</title>
        <authorList>
            <person name="Urbieta M.S."/>
            <person name="Rascovan N."/>
            <person name="Castro C."/>
            <person name="Revale S."/>
            <person name="Giaveno M.A."/>
            <person name="Vazquez M.P."/>
            <person name="Donati E.R."/>
        </authorList>
    </citation>
    <scope>NUCLEOTIDE SEQUENCE [LARGE SCALE GENOMIC DNA]</scope>
    <source>
        <strain evidence="6 7">ALE1</strain>
    </source>
</reference>
<dbReference type="STRING" id="1160895.CM19_12420"/>
<dbReference type="CDD" id="cd07505">
    <property type="entry name" value="HAD_BPGM-like"/>
    <property type="match status" value="1"/>
</dbReference>
<name>A0A031LJK7_9CREN</name>
<comment type="caution">
    <text evidence="6">The sequence shown here is derived from an EMBL/GenBank/DDBJ whole genome shotgun (WGS) entry which is preliminary data.</text>
</comment>
<dbReference type="EMBL" id="JFZT01000062">
    <property type="protein sequence ID" value="EZQ01736.1"/>
    <property type="molecule type" value="Genomic_DNA"/>
</dbReference>
<dbReference type="Gene3D" id="3.40.50.1000">
    <property type="entry name" value="HAD superfamily/HAD-like"/>
    <property type="match status" value="1"/>
</dbReference>
<evidence type="ECO:0000256" key="4">
    <source>
        <dbReference type="ARBA" id="ARBA00022842"/>
    </source>
</evidence>
<evidence type="ECO:0000313" key="7">
    <source>
        <dbReference type="Proteomes" id="UP000024332"/>
    </source>
</evidence>
<dbReference type="InterPro" id="IPR041492">
    <property type="entry name" value="HAD_2"/>
</dbReference>
<dbReference type="Gene3D" id="1.10.150.240">
    <property type="entry name" value="Putative phosphatase, domain 2"/>
    <property type="match status" value="1"/>
</dbReference>
<dbReference type="GO" id="GO:0046872">
    <property type="term" value="F:metal ion binding"/>
    <property type="evidence" value="ECO:0007669"/>
    <property type="project" value="UniProtKB-KW"/>
</dbReference>
<dbReference type="InterPro" id="IPR036412">
    <property type="entry name" value="HAD-like_sf"/>
</dbReference>
<proteinExistence type="inferred from homology"/>
<sequence length="206" mass="23041">MNAVILDLDGTLVETAHVHKIAWEISLKEMGINIPDNLDSLMGMRTIEIAKLIGGEKWKELFDRKNRNYEELFFQLAKPTPCSNELINNLTSKGVKIAVVTSSLMKSAQLSFKLLNFYPEVLVTGDQVNKGKPDPEPIIKALNIMMVTPEHTIGIGDTLQDIIAYTKAGLKEKYLIKNNNLKIKIDEVGKYGGRVIDTLCDLISRI</sequence>
<gene>
    <name evidence="6" type="ORF">CM19_12420</name>
</gene>
<dbReference type="Pfam" id="PF13419">
    <property type="entry name" value="HAD_2"/>
    <property type="match status" value="1"/>
</dbReference>
<evidence type="ECO:0000256" key="3">
    <source>
        <dbReference type="ARBA" id="ARBA00022723"/>
    </source>
</evidence>
<comment type="cofactor">
    <cofactor evidence="1">
        <name>Mg(2+)</name>
        <dbReference type="ChEBI" id="CHEBI:18420"/>
    </cofactor>
</comment>
<dbReference type="PANTHER" id="PTHR46193:SF18">
    <property type="entry name" value="HEXITOL PHOSPHATASE B"/>
    <property type="match status" value="1"/>
</dbReference>
<dbReference type="AlphaFoldDB" id="A0A031LJK7"/>
<comment type="similarity">
    <text evidence="2">Belongs to the HAD-like hydrolase superfamily.</text>
</comment>
<evidence type="ECO:0000256" key="2">
    <source>
        <dbReference type="ARBA" id="ARBA00007958"/>
    </source>
</evidence>
<accession>A0A031LJK7</accession>
<dbReference type="NCBIfam" id="TIGR01549">
    <property type="entry name" value="HAD-SF-IA-v1"/>
    <property type="match status" value="1"/>
</dbReference>
<keyword evidence="6" id="KW-0378">Hydrolase</keyword>
<dbReference type="Proteomes" id="UP000024332">
    <property type="component" value="Unassembled WGS sequence"/>
</dbReference>
<keyword evidence="5" id="KW-0119">Carbohydrate metabolism</keyword>
<dbReference type="InterPro" id="IPR006439">
    <property type="entry name" value="HAD-SF_hydro_IA"/>
</dbReference>
<dbReference type="SFLD" id="SFLDG01129">
    <property type="entry name" value="C1.5:_HAD__Beta-PGM__Phosphata"/>
    <property type="match status" value="1"/>
</dbReference>
<keyword evidence="7" id="KW-1185">Reference proteome</keyword>
<evidence type="ECO:0000313" key="6">
    <source>
        <dbReference type="EMBL" id="EZQ01736.1"/>
    </source>
</evidence>
<dbReference type="InterPro" id="IPR023214">
    <property type="entry name" value="HAD_sf"/>
</dbReference>
<dbReference type="GO" id="GO:0016787">
    <property type="term" value="F:hydrolase activity"/>
    <property type="evidence" value="ECO:0007669"/>
    <property type="project" value="UniProtKB-KW"/>
</dbReference>
<keyword evidence="3" id="KW-0479">Metal-binding</keyword>
<dbReference type="SFLD" id="SFLDS00003">
    <property type="entry name" value="Haloacid_Dehalogenase"/>
    <property type="match status" value="1"/>
</dbReference>
<dbReference type="RefSeq" id="WP_048100653.1">
    <property type="nucleotide sequence ID" value="NZ_JFZT01000062.1"/>
</dbReference>
<organism evidence="6 7">
    <name type="scientific">Candidatus Acidianus copahuensis</name>
    <dbReference type="NCBI Taxonomy" id="1160895"/>
    <lineage>
        <taxon>Archaea</taxon>
        <taxon>Thermoproteota</taxon>
        <taxon>Thermoprotei</taxon>
        <taxon>Sulfolobales</taxon>
        <taxon>Sulfolobaceae</taxon>
        <taxon>Acidianus</taxon>
    </lineage>
</organism>
<evidence type="ECO:0000256" key="1">
    <source>
        <dbReference type="ARBA" id="ARBA00001946"/>
    </source>
</evidence>
<protein>
    <submittedName>
        <fullName evidence="6">HAD family hydrolase</fullName>
    </submittedName>
</protein>
<keyword evidence="4" id="KW-0460">Magnesium</keyword>
<dbReference type="InterPro" id="IPR023198">
    <property type="entry name" value="PGP-like_dom2"/>
</dbReference>
<dbReference type="InterPro" id="IPR051600">
    <property type="entry name" value="Beta-PGM-like"/>
</dbReference>